<proteinExistence type="inferred from homology"/>
<organism evidence="5 6">
    <name type="scientific">Candidatus Kerfeldbacteria bacterium CG_4_10_14_0_8_um_filter_42_10</name>
    <dbReference type="NCBI Taxonomy" id="2014248"/>
    <lineage>
        <taxon>Bacteria</taxon>
        <taxon>Candidatus Kerfeldiibacteriota</taxon>
    </lineage>
</organism>
<sequence length="395" mass="45196">MFHNNLTEKGKQYLRAIDVPEDKVNEYLVILTTPTKKSLIQMEREEFLGLAAKIQKDAYHKKLFAQLFKEFREHDAAVYGLETHTPEYEEAFEKKVSAIKDQIKIQVLKLIEKHYLKYYYVKYLWIGKDGIYTFDYYLKEIVRLVGHNTSAGQTLKKEQREYSELLVKRKRLIKKLKIKHPWNILFKTWGDFMVTKIYRRFAQIYAVYRMQPVLEEIAKRLGISIMQIRFMLTSEVGAALLGKKKVNKNILRQRTKFCVYYLEKGKEKIFVAQQAKKLAAQIQSSVQAEVSEIKGQTGCVGRAQGAVKIIIRASDMGKMKNGDILVSIATDPDIVPAMKKAAAIVTEQGGVTSHAAIVSRELNIPCVIGTKIATKVLKDGDLVEVDATKGVVKRI</sequence>
<dbReference type="Pfam" id="PF00391">
    <property type="entry name" value="PEP-utilizers"/>
    <property type="match status" value="1"/>
</dbReference>
<dbReference type="AlphaFoldDB" id="A0A2M7RH02"/>
<dbReference type="Proteomes" id="UP000230779">
    <property type="component" value="Unassembled WGS sequence"/>
</dbReference>
<keyword evidence="2" id="KW-0547">Nucleotide-binding</keyword>
<dbReference type="PANTHER" id="PTHR43030:SF1">
    <property type="entry name" value="PHOSPHOENOLPYRUVATE SYNTHASE"/>
    <property type="match status" value="1"/>
</dbReference>
<dbReference type="EMBL" id="PFMD01000075">
    <property type="protein sequence ID" value="PIY95626.1"/>
    <property type="molecule type" value="Genomic_DNA"/>
</dbReference>
<evidence type="ECO:0000259" key="4">
    <source>
        <dbReference type="Pfam" id="PF00391"/>
    </source>
</evidence>
<dbReference type="PANTHER" id="PTHR43030">
    <property type="entry name" value="PHOSPHOENOLPYRUVATE SYNTHASE"/>
    <property type="match status" value="1"/>
</dbReference>
<comment type="similarity">
    <text evidence="1">Belongs to the PEP-utilizing enzyme family.</text>
</comment>
<name>A0A2M7RH02_9BACT</name>
<gene>
    <name evidence="5" type="ORF">COY66_06315</name>
</gene>
<dbReference type="SUPFAM" id="SSF52009">
    <property type="entry name" value="Phosphohistidine domain"/>
    <property type="match status" value="1"/>
</dbReference>
<evidence type="ECO:0000256" key="2">
    <source>
        <dbReference type="ARBA" id="ARBA00022741"/>
    </source>
</evidence>
<comment type="caution">
    <text evidence="5">The sequence shown here is derived from an EMBL/GenBank/DDBJ whole genome shotgun (WGS) entry which is preliminary data.</text>
</comment>
<dbReference type="GO" id="GO:0008986">
    <property type="term" value="F:pyruvate, water dikinase activity"/>
    <property type="evidence" value="ECO:0007669"/>
    <property type="project" value="InterPro"/>
</dbReference>
<dbReference type="PROSITE" id="PS00370">
    <property type="entry name" value="PEP_ENZYMES_PHOS_SITE"/>
    <property type="match status" value="1"/>
</dbReference>
<accession>A0A2M7RH02</accession>
<reference evidence="5 6" key="1">
    <citation type="submission" date="2017-09" db="EMBL/GenBank/DDBJ databases">
        <title>Depth-based differentiation of microbial function through sediment-hosted aquifers and enrichment of novel symbionts in the deep terrestrial subsurface.</title>
        <authorList>
            <person name="Probst A.J."/>
            <person name="Ladd B."/>
            <person name="Jarett J.K."/>
            <person name="Geller-Mcgrath D.E."/>
            <person name="Sieber C.M."/>
            <person name="Emerson J.B."/>
            <person name="Anantharaman K."/>
            <person name="Thomas B.C."/>
            <person name="Malmstrom R."/>
            <person name="Stieglmeier M."/>
            <person name="Klingl A."/>
            <person name="Woyke T."/>
            <person name="Ryan C.M."/>
            <person name="Banfield J.F."/>
        </authorList>
    </citation>
    <scope>NUCLEOTIDE SEQUENCE [LARGE SCALE GENOMIC DNA]</scope>
    <source>
        <strain evidence="5">CG_4_10_14_0_8_um_filter_42_10</strain>
    </source>
</reference>
<dbReference type="Gene3D" id="3.50.30.10">
    <property type="entry name" value="Phosphohistidine domain"/>
    <property type="match status" value="1"/>
</dbReference>
<evidence type="ECO:0000256" key="3">
    <source>
        <dbReference type="ARBA" id="ARBA00022840"/>
    </source>
</evidence>
<keyword evidence="3" id="KW-0067">ATP-binding</keyword>
<dbReference type="GO" id="GO:0005524">
    <property type="term" value="F:ATP binding"/>
    <property type="evidence" value="ECO:0007669"/>
    <property type="project" value="UniProtKB-KW"/>
</dbReference>
<evidence type="ECO:0000256" key="1">
    <source>
        <dbReference type="ARBA" id="ARBA00007837"/>
    </source>
</evidence>
<dbReference type="InterPro" id="IPR008279">
    <property type="entry name" value="PEP-util_enz_mobile_dom"/>
</dbReference>
<dbReference type="InterPro" id="IPR018274">
    <property type="entry name" value="PEP_util_AS"/>
</dbReference>
<evidence type="ECO:0000313" key="6">
    <source>
        <dbReference type="Proteomes" id="UP000230779"/>
    </source>
</evidence>
<dbReference type="InterPro" id="IPR036637">
    <property type="entry name" value="Phosphohistidine_dom_sf"/>
</dbReference>
<protein>
    <recommendedName>
        <fullName evidence="4">PEP-utilising enzyme mobile domain-containing protein</fullName>
    </recommendedName>
</protein>
<feature type="domain" description="PEP-utilising enzyme mobile" evidence="4">
    <location>
        <begin position="320"/>
        <end position="390"/>
    </location>
</feature>
<dbReference type="InterPro" id="IPR006319">
    <property type="entry name" value="PEP_synth"/>
</dbReference>
<evidence type="ECO:0000313" key="5">
    <source>
        <dbReference type="EMBL" id="PIY95626.1"/>
    </source>
</evidence>